<dbReference type="SUPFAM" id="SSF51735">
    <property type="entry name" value="NAD(P)-binding Rossmann-fold domains"/>
    <property type="match status" value="1"/>
</dbReference>
<dbReference type="GO" id="GO:0016616">
    <property type="term" value="F:oxidoreductase activity, acting on the CH-OH group of donors, NAD or NADP as acceptor"/>
    <property type="evidence" value="ECO:0007669"/>
    <property type="project" value="UniProtKB-ARBA"/>
</dbReference>
<dbReference type="PANTHER" id="PTHR43115:SF4">
    <property type="entry name" value="DEHYDROGENASE_REDUCTASE SDR FAMILY MEMBER 11"/>
    <property type="match status" value="1"/>
</dbReference>
<keyword evidence="2" id="KW-0560">Oxidoreductase</keyword>
<evidence type="ECO:0000256" key="3">
    <source>
        <dbReference type="RuleBase" id="RU000363"/>
    </source>
</evidence>
<dbReference type="PRINTS" id="PR00080">
    <property type="entry name" value="SDRFAMILY"/>
</dbReference>
<reference evidence="4 5" key="1">
    <citation type="submission" date="2014-07" db="EMBL/GenBank/DDBJ databases">
        <title>Genomic and transcriptomic analysis on Apis cerana provide comprehensive insights into honey bee biology.</title>
        <authorList>
            <person name="Diao Q."/>
            <person name="Sun L."/>
            <person name="Zheng H."/>
            <person name="Zheng H."/>
            <person name="Xu S."/>
            <person name="Wang S."/>
            <person name="Zeng Z."/>
            <person name="Hu F."/>
            <person name="Su S."/>
            <person name="Wu J."/>
        </authorList>
    </citation>
    <scope>NUCLEOTIDE SEQUENCE [LARGE SCALE GENOMIC DNA]</scope>
    <source>
        <tissue evidence="4">Pupae without intestine</tissue>
    </source>
</reference>
<accession>A0A2A3EIY1</accession>
<dbReference type="FunFam" id="3.40.50.720:FF:000047">
    <property type="entry name" value="NADP-dependent L-serine/L-allo-threonine dehydrogenase"/>
    <property type="match status" value="1"/>
</dbReference>
<evidence type="ECO:0000313" key="5">
    <source>
        <dbReference type="Proteomes" id="UP000242457"/>
    </source>
</evidence>
<comment type="similarity">
    <text evidence="1 3">Belongs to the short-chain dehydrogenases/reductases (SDR) family.</text>
</comment>
<dbReference type="PRINTS" id="PR00081">
    <property type="entry name" value="GDHRDH"/>
</dbReference>
<dbReference type="OrthoDB" id="1933717at2759"/>
<dbReference type="Pfam" id="PF00106">
    <property type="entry name" value="adh_short"/>
    <property type="match status" value="1"/>
</dbReference>
<evidence type="ECO:0000313" key="4">
    <source>
        <dbReference type="EMBL" id="PBC31753.1"/>
    </source>
</evidence>
<dbReference type="Gene3D" id="3.40.50.720">
    <property type="entry name" value="NAD(P)-binding Rossmann-like Domain"/>
    <property type="match status" value="1"/>
</dbReference>
<dbReference type="InterPro" id="IPR036291">
    <property type="entry name" value="NAD(P)-bd_dom_sf"/>
</dbReference>
<dbReference type="AlphaFoldDB" id="A0A2A3EIY1"/>
<gene>
    <name evidence="4" type="ORF">APICC_07999</name>
</gene>
<name>A0A2A3EIY1_APICC</name>
<evidence type="ECO:0000256" key="1">
    <source>
        <dbReference type="ARBA" id="ARBA00006484"/>
    </source>
</evidence>
<sequence length="255" mass="28558">MNRWRGKVAIVTGASSGIGAEIAKILVKNGVNVVGIARNMERLEKIGEEIGKDKFFPIKCDVSKEEDILNVFEWVEKKFKGIDILVNNAAIFHTTFFIDQKTEEYRKILDTNLLGPAIFSREAVLSMKKRNGQGHVINISSIAGSHFDAIFVPMGLYGPTKSGMISLSSELRHEIIQNKLNIKVTTINPGLVMTDMTNDLIKERRKQNINTNSLESIDIAEAVIYVLETPERVEIPQITLLPHKSPFILSNKEIL</sequence>
<dbReference type="STRING" id="94128.A0A2A3EIY1"/>
<dbReference type="EMBL" id="KZ288227">
    <property type="protein sequence ID" value="PBC31753.1"/>
    <property type="molecule type" value="Genomic_DNA"/>
</dbReference>
<proteinExistence type="inferred from homology"/>
<dbReference type="Proteomes" id="UP000242457">
    <property type="component" value="Unassembled WGS sequence"/>
</dbReference>
<evidence type="ECO:0000256" key="2">
    <source>
        <dbReference type="ARBA" id="ARBA00023002"/>
    </source>
</evidence>
<organism evidence="4 5">
    <name type="scientific">Apis cerana cerana</name>
    <name type="common">Oriental honeybee</name>
    <dbReference type="NCBI Taxonomy" id="94128"/>
    <lineage>
        <taxon>Eukaryota</taxon>
        <taxon>Metazoa</taxon>
        <taxon>Ecdysozoa</taxon>
        <taxon>Arthropoda</taxon>
        <taxon>Hexapoda</taxon>
        <taxon>Insecta</taxon>
        <taxon>Pterygota</taxon>
        <taxon>Neoptera</taxon>
        <taxon>Endopterygota</taxon>
        <taxon>Hymenoptera</taxon>
        <taxon>Apocrita</taxon>
        <taxon>Aculeata</taxon>
        <taxon>Apoidea</taxon>
        <taxon>Anthophila</taxon>
        <taxon>Apidae</taxon>
        <taxon>Apis</taxon>
    </lineage>
</organism>
<protein>
    <submittedName>
        <fullName evidence="4">Dehydrogenase/reductase SDR family member</fullName>
    </submittedName>
</protein>
<keyword evidence="5" id="KW-1185">Reference proteome</keyword>
<dbReference type="PANTHER" id="PTHR43115">
    <property type="entry name" value="DEHYDROGENASE/REDUCTASE SDR FAMILY MEMBER 11"/>
    <property type="match status" value="1"/>
</dbReference>
<dbReference type="InterPro" id="IPR002347">
    <property type="entry name" value="SDR_fam"/>
</dbReference>